<keyword evidence="5" id="KW-0862">Zinc</keyword>
<feature type="region of interest" description="Disordered" evidence="7">
    <location>
        <begin position="221"/>
        <end position="347"/>
    </location>
</feature>
<dbReference type="Gene3D" id="3.30.40.10">
    <property type="entry name" value="Zinc/RING finger domain, C3HC4 (zinc finger)"/>
    <property type="match status" value="1"/>
</dbReference>
<keyword evidence="4" id="KW-0833">Ubl conjugation pathway</keyword>
<evidence type="ECO:0000256" key="5">
    <source>
        <dbReference type="ARBA" id="ARBA00022833"/>
    </source>
</evidence>
<dbReference type="GO" id="GO:0016874">
    <property type="term" value="F:ligase activity"/>
    <property type="evidence" value="ECO:0007669"/>
    <property type="project" value="UniProtKB-KW"/>
</dbReference>
<keyword evidence="2" id="KW-0479">Metal-binding</keyword>
<dbReference type="PANTHER" id="PTHR15067">
    <property type="entry name" value="E3 UBIQUITIN-PROTEIN LIGASE RNF8"/>
    <property type="match status" value="1"/>
</dbReference>
<dbReference type="InterPro" id="IPR017907">
    <property type="entry name" value="Znf_RING_CS"/>
</dbReference>
<dbReference type="GO" id="GO:0061630">
    <property type="term" value="F:ubiquitin protein ligase activity"/>
    <property type="evidence" value="ECO:0007669"/>
    <property type="project" value="TreeGrafter"/>
</dbReference>
<dbReference type="GO" id="GO:0000151">
    <property type="term" value="C:ubiquitin ligase complex"/>
    <property type="evidence" value="ECO:0007669"/>
    <property type="project" value="TreeGrafter"/>
</dbReference>
<evidence type="ECO:0000259" key="8">
    <source>
        <dbReference type="PROSITE" id="PS50089"/>
    </source>
</evidence>
<sequence>MATKGDGNCAICQDSWKNVASALPCRHCFCLGCILRWTKRNPSCPLCRTPIETVRFSEQDEWDYLQWVVTSPAQSPEARSQAGRAPDHLDGNSVRGPEASPASSPQGTLSPAEQGAAGPEPVGGLLPEVWAGLFRQQQRLLDPARPWLRQKLERMYRSRWWLVEAMESRILHYLCICGLDGEALAQRLLVFLDGHTAPLVRGLIEVVAARCSEEARRLLHPHAAGDEDNSQAESTSTPKSSSFSSSSSQESGPSSGSNVEEGAGASEVTHHGGPSHPPPVPNPAKWDHAQKEPEQLEPAVAGPSAQGSSCSPSAPSQGRGCLPGVARCAQKRKAPRPLDSPQPSKRP</sequence>
<feature type="domain" description="RING-type" evidence="8">
    <location>
        <begin position="9"/>
        <end position="48"/>
    </location>
</feature>
<evidence type="ECO:0000256" key="7">
    <source>
        <dbReference type="SAM" id="MobiDB-lite"/>
    </source>
</evidence>
<proteinExistence type="predicted"/>
<comment type="caution">
    <text evidence="9">The sequence shown here is derived from an EMBL/GenBank/DDBJ whole genome shotgun (WGS) entry which is preliminary data.</text>
</comment>
<dbReference type="GO" id="GO:0016567">
    <property type="term" value="P:protein ubiquitination"/>
    <property type="evidence" value="ECO:0007669"/>
    <property type="project" value="TreeGrafter"/>
</dbReference>
<evidence type="ECO:0000256" key="3">
    <source>
        <dbReference type="ARBA" id="ARBA00022771"/>
    </source>
</evidence>
<accession>A0A7L1AQT7</accession>
<dbReference type="InterPro" id="IPR013083">
    <property type="entry name" value="Znf_RING/FYVE/PHD"/>
</dbReference>
<reference evidence="9 10" key="1">
    <citation type="submission" date="2019-09" db="EMBL/GenBank/DDBJ databases">
        <title>Bird 10,000 Genomes (B10K) Project - Family phase.</title>
        <authorList>
            <person name="Zhang G."/>
        </authorList>
    </citation>
    <scope>NUCLEOTIDE SEQUENCE [LARGE SCALE GENOMIC DNA]</scope>
    <source>
        <strain evidence="9">B10K-DU-002-05</strain>
        <tissue evidence="9">Muscle</tissue>
    </source>
</reference>
<keyword evidence="1" id="KW-0808">Transferase</keyword>
<feature type="compositionally biased region" description="Polar residues" evidence="7">
    <location>
        <begin position="305"/>
        <end position="316"/>
    </location>
</feature>
<keyword evidence="10" id="KW-1185">Reference proteome</keyword>
<evidence type="ECO:0000313" key="10">
    <source>
        <dbReference type="Proteomes" id="UP000579941"/>
    </source>
</evidence>
<dbReference type="SUPFAM" id="SSF57850">
    <property type="entry name" value="RING/U-box"/>
    <property type="match status" value="1"/>
</dbReference>
<organism evidence="9 10">
    <name type="scientific">Gymnorhina tibicen</name>
    <name type="common">Australian magpie</name>
    <name type="synonym">Cracticus tibicen</name>
    <dbReference type="NCBI Taxonomy" id="9132"/>
    <lineage>
        <taxon>Eukaryota</taxon>
        <taxon>Metazoa</taxon>
        <taxon>Chordata</taxon>
        <taxon>Craniata</taxon>
        <taxon>Vertebrata</taxon>
        <taxon>Euteleostomi</taxon>
        <taxon>Archelosauria</taxon>
        <taxon>Archosauria</taxon>
        <taxon>Dinosauria</taxon>
        <taxon>Saurischia</taxon>
        <taxon>Theropoda</taxon>
        <taxon>Coelurosauria</taxon>
        <taxon>Aves</taxon>
        <taxon>Neognathae</taxon>
        <taxon>Neoaves</taxon>
        <taxon>Telluraves</taxon>
        <taxon>Australaves</taxon>
        <taxon>Passeriformes</taxon>
        <taxon>Artamidae</taxon>
        <taxon>Gymnorhina</taxon>
    </lineage>
</organism>
<evidence type="ECO:0000256" key="2">
    <source>
        <dbReference type="ARBA" id="ARBA00022723"/>
    </source>
</evidence>
<feature type="region of interest" description="Disordered" evidence="7">
    <location>
        <begin position="75"/>
        <end position="118"/>
    </location>
</feature>
<dbReference type="GO" id="GO:0006511">
    <property type="term" value="P:ubiquitin-dependent protein catabolic process"/>
    <property type="evidence" value="ECO:0007669"/>
    <property type="project" value="TreeGrafter"/>
</dbReference>
<dbReference type="Proteomes" id="UP000579941">
    <property type="component" value="Unassembled WGS sequence"/>
</dbReference>
<dbReference type="CDD" id="cd23130">
    <property type="entry name" value="RING-HC_EHV1-like"/>
    <property type="match status" value="1"/>
</dbReference>
<keyword evidence="3 6" id="KW-0863">Zinc-finger</keyword>
<dbReference type="InterPro" id="IPR001841">
    <property type="entry name" value="Znf_RING"/>
</dbReference>
<dbReference type="AlphaFoldDB" id="A0A7L1AQT7"/>
<feature type="compositionally biased region" description="Basic and acidic residues" evidence="7">
    <location>
        <begin position="285"/>
        <end position="294"/>
    </location>
</feature>
<feature type="non-terminal residue" evidence="9">
    <location>
        <position position="347"/>
    </location>
</feature>
<evidence type="ECO:0000256" key="4">
    <source>
        <dbReference type="ARBA" id="ARBA00022786"/>
    </source>
</evidence>
<dbReference type="GO" id="GO:0005829">
    <property type="term" value="C:cytosol"/>
    <property type="evidence" value="ECO:0007669"/>
    <property type="project" value="TreeGrafter"/>
</dbReference>
<evidence type="ECO:0000256" key="6">
    <source>
        <dbReference type="PROSITE-ProRule" id="PRU00175"/>
    </source>
</evidence>
<gene>
    <name evidence="9" type="primary">Topors</name>
    <name evidence="9" type="ORF">GYMTIB_R08867</name>
</gene>
<evidence type="ECO:0000313" key="9">
    <source>
        <dbReference type="EMBL" id="NXM41458.1"/>
    </source>
</evidence>
<feature type="compositionally biased region" description="Polar residues" evidence="7">
    <location>
        <begin position="101"/>
        <end position="111"/>
    </location>
</feature>
<evidence type="ECO:0000256" key="1">
    <source>
        <dbReference type="ARBA" id="ARBA00022679"/>
    </source>
</evidence>
<protein>
    <submittedName>
        <fullName evidence="9">TOPRS ligase</fullName>
    </submittedName>
</protein>
<keyword evidence="9" id="KW-0436">Ligase</keyword>
<feature type="compositionally biased region" description="Low complexity" evidence="7">
    <location>
        <begin position="231"/>
        <end position="257"/>
    </location>
</feature>
<feature type="non-terminal residue" evidence="9">
    <location>
        <position position="1"/>
    </location>
</feature>
<dbReference type="PANTHER" id="PTHR15067:SF4">
    <property type="entry name" value="E3 UBIQUITIN-PROTEIN LIGASE RNF8"/>
    <property type="match status" value="1"/>
</dbReference>
<name>A0A7L1AQT7_GYMTI</name>
<dbReference type="PROSITE" id="PS50089">
    <property type="entry name" value="ZF_RING_2"/>
    <property type="match status" value="1"/>
</dbReference>
<dbReference type="PROSITE" id="PS00518">
    <property type="entry name" value="ZF_RING_1"/>
    <property type="match status" value="1"/>
</dbReference>
<dbReference type="GO" id="GO:0008270">
    <property type="term" value="F:zinc ion binding"/>
    <property type="evidence" value="ECO:0007669"/>
    <property type="project" value="UniProtKB-KW"/>
</dbReference>
<dbReference type="EMBL" id="VXAZ01002718">
    <property type="protein sequence ID" value="NXM41458.1"/>
    <property type="molecule type" value="Genomic_DNA"/>
</dbReference>
<dbReference type="Pfam" id="PF13639">
    <property type="entry name" value="zf-RING_2"/>
    <property type="match status" value="1"/>
</dbReference>
<dbReference type="SMART" id="SM00184">
    <property type="entry name" value="RING"/>
    <property type="match status" value="1"/>
</dbReference>